<dbReference type="InterPro" id="IPR011032">
    <property type="entry name" value="GroES-like_sf"/>
</dbReference>
<dbReference type="AlphaFoldDB" id="A0A434A3Q9"/>
<dbReference type="InterPro" id="IPR002364">
    <property type="entry name" value="Quin_OxRdtase/zeta-crystal_CS"/>
</dbReference>
<evidence type="ECO:0000256" key="1">
    <source>
        <dbReference type="ARBA" id="ARBA00023002"/>
    </source>
</evidence>
<proteinExistence type="predicted"/>
<dbReference type="PANTHER" id="PTHR11695:SF294">
    <property type="entry name" value="RETICULON-4-INTERACTING PROTEIN 1, MITOCHONDRIAL"/>
    <property type="match status" value="1"/>
</dbReference>
<dbReference type="Proteomes" id="UP000288102">
    <property type="component" value="Unassembled WGS sequence"/>
</dbReference>
<dbReference type="InterPro" id="IPR013154">
    <property type="entry name" value="ADH-like_N"/>
</dbReference>
<sequence length="314" mass="33992">MKAIIVNEAGGVSNFKYVDIPKPEINDDEVLVKVSALSINPVDYKTRSSEGGIKRFFEDERPVILGWDLSGTIVEAGENVKDFKLNDEVFGMVNFPGKGKAYAEYVAVPASHLALKPENISHEEAAAGTLALLTAWQALVTNGKIKEGDKVLIHGASGGVGHYATQIAKHFKAHVIGTSSAKNKEFVLQNGADQHIDYTKTDFEKEVSDVDLVLNSISDAINNRSVDVVKPGGKIIYILGAIAPEYAEKAKNKNVDLFAILVESSGADMKAVADLMQKGIIKSHVSQVFSFDEMDQAHLQLETGRTVGKIVIKL</sequence>
<dbReference type="SUPFAM" id="SSF51735">
    <property type="entry name" value="NAD(P)-binding Rossmann-fold domains"/>
    <property type="match status" value="1"/>
</dbReference>
<keyword evidence="4" id="KW-1185">Reference proteome</keyword>
<dbReference type="Gene3D" id="3.90.180.10">
    <property type="entry name" value="Medium-chain alcohol dehydrogenases, catalytic domain"/>
    <property type="match status" value="1"/>
</dbReference>
<protein>
    <submittedName>
        <fullName evidence="3">NADP-dependent oxidoreductase</fullName>
    </submittedName>
</protein>
<dbReference type="CDD" id="cd05289">
    <property type="entry name" value="MDR_like_2"/>
    <property type="match status" value="1"/>
</dbReference>
<dbReference type="Pfam" id="PF08240">
    <property type="entry name" value="ADH_N"/>
    <property type="match status" value="1"/>
</dbReference>
<dbReference type="RefSeq" id="WP_127339877.1">
    <property type="nucleotide sequence ID" value="NZ_QWDM01000013.1"/>
</dbReference>
<dbReference type="GO" id="GO:0008270">
    <property type="term" value="F:zinc ion binding"/>
    <property type="evidence" value="ECO:0007669"/>
    <property type="project" value="InterPro"/>
</dbReference>
<evidence type="ECO:0000259" key="2">
    <source>
        <dbReference type="SMART" id="SM00829"/>
    </source>
</evidence>
<dbReference type="InterPro" id="IPR036291">
    <property type="entry name" value="NAD(P)-bd_dom_sf"/>
</dbReference>
<accession>A0A434A3Q9</accession>
<reference evidence="4" key="1">
    <citation type="journal article" date="2019" name="Syst. Appl. Microbiol.">
        <title>Flavobacterium circumlabens sp. nov. and Flavobacterium cupreum sp. nov., two psychrotrophic species isolated from Antarctic environmental samples.</title>
        <authorList>
            <person name="Kralova S."/>
            <person name="Busse H.-J."/>
            <person name="Svec P."/>
            <person name="Maslanova I."/>
            <person name="Stankova E."/>
            <person name="Bartak M."/>
            <person name="Sedlacek I."/>
        </authorList>
    </citation>
    <scope>NUCLEOTIDE SEQUENCE [LARGE SCALE GENOMIC DNA]</scope>
    <source>
        <strain evidence="4">CCM 8825</strain>
    </source>
</reference>
<dbReference type="PANTHER" id="PTHR11695">
    <property type="entry name" value="ALCOHOL DEHYDROGENASE RELATED"/>
    <property type="match status" value="1"/>
</dbReference>
<comment type="caution">
    <text evidence="3">The sequence shown here is derived from an EMBL/GenBank/DDBJ whole genome shotgun (WGS) entry which is preliminary data.</text>
</comment>
<gene>
    <name evidence="3" type="ORF">D0817_18935</name>
</gene>
<feature type="domain" description="Enoyl reductase (ER)" evidence="2">
    <location>
        <begin position="10"/>
        <end position="312"/>
    </location>
</feature>
<organism evidence="3 4">
    <name type="scientific">Flavobacterium cupreum</name>
    <dbReference type="NCBI Taxonomy" id="2133766"/>
    <lineage>
        <taxon>Bacteria</taxon>
        <taxon>Pseudomonadati</taxon>
        <taxon>Bacteroidota</taxon>
        <taxon>Flavobacteriia</taxon>
        <taxon>Flavobacteriales</taxon>
        <taxon>Flavobacteriaceae</taxon>
        <taxon>Flavobacterium</taxon>
    </lineage>
</organism>
<evidence type="ECO:0000313" key="4">
    <source>
        <dbReference type="Proteomes" id="UP000288102"/>
    </source>
</evidence>
<dbReference type="GO" id="GO:0016491">
    <property type="term" value="F:oxidoreductase activity"/>
    <property type="evidence" value="ECO:0007669"/>
    <property type="project" value="UniProtKB-KW"/>
</dbReference>
<dbReference type="InterPro" id="IPR050700">
    <property type="entry name" value="YIM1/Zinc_Alcohol_DH_Fams"/>
</dbReference>
<dbReference type="OrthoDB" id="9787435at2"/>
<dbReference type="SUPFAM" id="SSF50129">
    <property type="entry name" value="GroES-like"/>
    <property type="match status" value="1"/>
</dbReference>
<dbReference type="Pfam" id="PF13602">
    <property type="entry name" value="ADH_zinc_N_2"/>
    <property type="match status" value="1"/>
</dbReference>
<keyword evidence="1" id="KW-0560">Oxidoreductase</keyword>
<evidence type="ECO:0000313" key="3">
    <source>
        <dbReference type="EMBL" id="RUT68972.1"/>
    </source>
</evidence>
<dbReference type="EMBL" id="QWDM01000013">
    <property type="protein sequence ID" value="RUT68972.1"/>
    <property type="molecule type" value="Genomic_DNA"/>
</dbReference>
<dbReference type="InterPro" id="IPR020843">
    <property type="entry name" value="ER"/>
</dbReference>
<dbReference type="SMART" id="SM00829">
    <property type="entry name" value="PKS_ER"/>
    <property type="match status" value="1"/>
</dbReference>
<dbReference type="PROSITE" id="PS01162">
    <property type="entry name" value="QOR_ZETA_CRYSTAL"/>
    <property type="match status" value="1"/>
</dbReference>
<name>A0A434A3Q9_9FLAO</name>
<dbReference type="Gene3D" id="3.40.50.720">
    <property type="entry name" value="NAD(P)-binding Rossmann-like Domain"/>
    <property type="match status" value="1"/>
</dbReference>